<evidence type="ECO:0000313" key="2">
    <source>
        <dbReference type="Proteomes" id="UP000324233"/>
    </source>
</evidence>
<dbReference type="EC" id="3.1.1.-" evidence="1"/>
<protein>
    <submittedName>
        <fullName evidence="1">Putative L-ascorbate-6-phosphate lactonase UlaG</fullName>
        <ecNumber evidence="1">3.1.1.-</ecNumber>
    </submittedName>
</protein>
<dbReference type="Proteomes" id="UP000324233">
    <property type="component" value="Chromosome"/>
</dbReference>
<dbReference type="KEGG" id="agv:OJF2_15700"/>
<proteinExistence type="predicted"/>
<dbReference type="EMBL" id="CP042997">
    <property type="protein sequence ID" value="QEH33074.1"/>
    <property type="molecule type" value="Genomic_DNA"/>
</dbReference>
<name>A0A5B9VYL5_9BACT</name>
<dbReference type="InterPro" id="IPR036866">
    <property type="entry name" value="RibonucZ/Hydroxyglut_hydro"/>
</dbReference>
<dbReference type="Gene3D" id="3.60.15.10">
    <property type="entry name" value="Ribonuclease Z/Hydroxyacylglutathione hydrolase-like"/>
    <property type="match status" value="1"/>
</dbReference>
<dbReference type="InterPro" id="IPR050114">
    <property type="entry name" value="UPF0173_UPF0282_UlaG_hydrolase"/>
</dbReference>
<dbReference type="SUPFAM" id="SSF56281">
    <property type="entry name" value="Metallo-hydrolase/oxidoreductase"/>
    <property type="match status" value="1"/>
</dbReference>
<evidence type="ECO:0000313" key="1">
    <source>
        <dbReference type="EMBL" id="QEH33074.1"/>
    </source>
</evidence>
<keyword evidence="1" id="KW-0378">Hydrolase</keyword>
<accession>A0A5B9VYL5</accession>
<gene>
    <name evidence="1" type="primary">ulaG_1</name>
    <name evidence="1" type="ORF">OJF2_15700</name>
</gene>
<dbReference type="PANTHER" id="PTHR43546">
    <property type="entry name" value="UPF0173 METAL-DEPENDENT HYDROLASE MJ1163-RELATED"/>
    <property type="match status" value="1"/>
</dbReference>
<organism evidence="1 2">
    <name type="scientific">Aquisphaera giovannonii</name>
    <dbReference type="NCBI Taxonomy" id="406548"/>
    <lineage>
        <taxon>Bacteria</taxon>
        <taxon>Pseudomonadati</taxon>
        <taxon>Planctomycetota</taxon>
        <taxon>Planctomycetia</taxon>
        <taxon>Isosphaerales</taxon>
        <taxon>Isosphaeraceae</taxon>
        <taxon>Aquisphaera</taxon>
    </lineage>
</organism>
<dbReference type="OrthoDB" id="9789133at2"/>
<dbReference type="PANTHER" id="PTHR43546:SF3">
    <property type="entry name" value="UPF0173 METAL-DEPENDENT HYDROLASE MJ1163"/>
    <property type="match status" value="1"/>
</dbReference>
<dbReference type="GO" id="GO:0016787">
    <property type="term" value="F:hydrolase activity"/>
    <property type="evidence" value="ECO:0007669"/>
    <property type="project" value="UniProtKB-KW"/>
</dbReference>
<sequence>MIEPVQSGPDLVAAIFDDAPGPGSLAVTWLGQSGFAIRSADGTLVVDPYVSEHLTIKYAGTARPHVRMTRAPLRGADLARADLVLASHKHSDHLDPGTLPDLMRGGIARLVLPGPLVDHAAAMGLDRARLIPTDAGRVVEHAGFRVRAVPSAHEAIDRDDAGRCLYLGYVIETSGFRLYHSGDSLAYEGLDRELGAEPFDVLFLPINGRDPSRGVPGNMTAAEAADLAARIRPRFVVPHHYDMFTFNTVPVESFEAEARRLPAGVQARVLRCGERWEIRP</sequence>
<dbReference type="Pfam" id="PF13483">
    <property type="entry name" value="Lactamase_B_3"/>
    <property type="match status" value="1"/>
</dbReference>
<dbReference type="AlphaFoldDB" id="A0A5B9VYL5"/>
<keyword evidence="2" id="KW-1185">Reference proteome</keyword>
<reference evidence="1 2" key="1">
    <citation type="submission" date="2019-08" db="EMBL/GenBank/DDBJ databases">
        <title>Deep-cultivation of Planctomycetes and their phenomic and genomic characterization uncovers novel biology.</title>
        <authorList>
            <person name="Wiegand S."/>
            <person name="Jogler M."/>
            <person name="Boedeker C."/>
            <person name="Pinto D."/>
            <person name="Vollmers J."/>
            <person name="Rivas-Marin E."/>
            <person name="Kohn T."/>
            <person name="Peeters S.H."/>
            <person name="Heuer A."/>
            <person name="Rast P."/>
            <person name="Oberbeckmann S."/>
            <person name="Bunk B."/>
            <person name="Jeske O."/>
            <person name="Meyerdierks A."/>
            <person name="Storesund J.E."/>
            <person name="Kallscheuer N."/>
            <person name="Luecker S."/>
            <person name="Lage O.M."/>
            <person name="Pohl T."/>
            <person name="Merkel B.J."/>
            <person name="Hornburger P."/>
            <person name="Mueller R.-W."/>
            <person name="Bruemmer F."/>
            <person name="Labrenz M."/>
            <person name="Spormann A.M."/>
            <person name="Op den Camp H."/>
            <person name="Overmann J."/>
            <person name="Amann R."/>
            <person name="Jetten M.S.M."/>
            <person name="Mascher T."/>
            <person name="Medema M.H."/>
            <person name="Devos D.P."/>
            <person name="Kaster A.-K."/>
            <person name="Ovreas L."/>
            <person name="Rohde M."/>
            <person name="Galperin M.Y."/>
            <person name="Jogler C."/>
        </authorList>
    </citation>
    <scope>NUCLEOTIDE SEQUENCE [LARGE SCALE GENOMIC DNA]</scope>
    <source>
        <strain evidence="1 2">OJF2</strain>
    </source>
</reference>
<dbReference type="RefSeq" id="WP_148592698.1">
    <property type="nucleotide sequence ID" value="NZ_CP042997.1"/>
</dbReference>